<evidence type="ECO:0000313" key="8">
    <source>
        <dbReference type="EMBL" id="OUB51667.1"/>
    </source>
</evidence>
<gene>
    <name evidence="8" type="ORF">BK741_07290</name>
</gene>
<dbReference type="Proteomes" id="UP000195120">
    <property type="component" value="Unassembled WGS sequence"/>
</dbReference>
<evidence type="ECO:0000259" key="6">
    <source>
        <dbReference type="PROSITE" id="PS51898"/>
    </source>
</evidence>
<dbReference type="AlphaFoldDB" id="A0A9X6LNY0"/>
<dbReference type="CDD" id="cd01189">
    <property type="entry name" value="INT_ICEBs1_C_like"/>
    <property type="match status" value="1"/>
</dbReference>
<evidence type="ECO:0000313" key="9">
    <source>
        <dbReference type="Proteomes" id="UP000195120"/>
    </source>
</evidence>
<dbReference type="InterPro" id="IPR004107">
    <property type="entry name" value="Integrase_SAM-like_N"/>
</dbReference>
<dbReference type="InterPro" id="IPR028259">
    <property type="entry name" value="AP2-like_int_N"/>
</dbReference>
<dbReference type="Gene3D" id="1.10.443.10">
    <property type="entry name" value="Intergrase catalytic core"/>
    <property type="match status" value="1"/>
</dbReference>
<evidence type="ECO:0000259" key="7">
    <source>
        <dbReference type="PROSITE" id="PS51900"/>
    </source>
</evidence>
<organism evidence="8 9">
    <name type="scientific">Bacillus thuringiensis serovar iberica</name>
    <dbReference type="NCBI Taxonomy" id="180866"/>
    <lineage>
        <taxon>Bacteria</taxon>
        <taxon>Bacillati</taxon>
        <taxon>Bacillota</taxon>
        <taxon>Bacilli</taxon>
        <taxon>Bacillales</taxon>
        <taxon>Bacillaceae</taxon>
        <taxon>Bacillus</taxon>
        <taxon>Bacillus cereus group</taxon>
    </lineage>
</organism>
<dbReference type="GO" id="GO:0006310">
    <property type="term" value="P:DNA recombination"/>
    <property type="evidence" value="ECO:0007669"/>
    <property type="project" value="UniProtKB-KW"/>
</dbReference>
<feature type="domain" description="Core-binding (CB)" evidence="7">
    <location>
        <begin position="58"/>
        <end position="138"/>
    </location>
</feature>
<feature type="domain" description="Tyr recombinase" evidence="6">
    <location>
        <begin position="159"/>
        <end position="343"/>
    </location>
</feature>
<dbReference type="InterPro" id="IPR011010">
    <property type="entry name" value="DNA_brk_join_enz"/>
</dbReference>
<sequence>MPVYKDKERKTWYFKVRYKDMYGRNKQKLKRGFKKRGDAILAEAEFVASIKDAFTDEITFDEVFEHNITFKTYKPKTIRRRTNEYNLHIKPRFGHIKVKDINTQQVLEFQKHLSNTLNSPESARTVYSNFKVLMNHAKRFYNLRYDPTLQVPTMPRGKKRIDFIKREDFDKRVQEINMHYYKELTILMFYTGVRVGEALALKWNDIDLAEHQINVNKSWSLNEKILTSVKTNASEAIVPIPKLLVEMLDAIKKESAEKTYGFNENYFVFGGITPYHYSHYHKKYKEVFPELRIHSLRHSYAAYLINKGVDIYLVKELMRHENIKETADTYGHLYIERKQKAMSVFDD</sequence>
<dbReference type="PROSITE" id="PS51898">
    <property type="entry name" value="TYR_RECOMBINASE"/>
    <property type="match status" value="1"/>
</dbReference>
<dbReference type="InterPro" id="IPR013762">
    <property type="entry name" value="Integrase-like_cat_sf"/>
</dbReference>
<dbReference type="SUPFAM" id="SSF56349">
    <property type="entry name" value="DNA breaking-rejoining enzymes"/>
    <property type="match status" value="1"/>
</dbReference>
<dbReference type="PROSITE" id="PS51900">
    <property type="entry name" value="CB"/>
    <property type="match status" value="1"/>
</dbReference>
<name>A0A9X6LNY0_BACTU</name>
<evidence type="ECO:0000256" key="2">
    <source>
        <dbReference type="ARBA" id="ARBA00022908"/>
    </source>
</evidence>
<dbReference type="GO" id="GO:0003677">
    <property type="term" value="F:DNA binding"/>
    <property type="evidence" value="ECO:0007669"/>
    <property type="project" value="UniProtKB-UniRule"/>
</dbReference>
<dbReference type="GO" id="GO:0015074">
    <property type="term" value="P:DNA integration"/>
    <property type="evidence" value="ECO:0007669"/>
    <property type="project" value="UniProtKB-KW"/>
</dbReference>
<dbReference type="Pfam" id="PF00589">
    <property type="entry name" value="Phage_integrase"/>
    <property type="match status" value="1"/>
</dbReference>
<keyword evidence="3 5" id="KW-0238">DNA-binding</keyword>
<dbReference type="EMBL" id="MOOP01000037">
    <property type="protein sequence ID" value="OUB51667.1"/>
    <property type="molecule type" value="Genomic_DNA"/>
</dbReference>
<evidence type="ECO:0000256" key="1">
    <source>
        <dbReference type="ARBA" id="ARBA00008857"/>
    </source>
</evidence>
<dbReference type="Gene3D" id="1.10.150.130">
    <property type="match status" value="1"/>
</dbReference>
<reference evidence="8 9" key="1">
    <citation type="submission" date="2016-10" db="EMBL/GenBank/DDBJ databases">
        <title>Comparative genomics of Bacillus thuringiensis reveals a path to pathogens against multiple invertebrate hosts.</title>
        <authorList>
            <person name="Zheng J."/>
            <person name="Gao Q."/>
            <person name="Liu H."/>
            <person name="Peng D."/>
            <person name="Ruan L."/>
            <person name="Sun M."/>
        </authorList>
    </citation>
    <scope>NUCLEOTIDE SEQUENCE [LARGE SCALE GENOMIC DNA]</scope>
    <source>
        <strain evidence="8">BGSC 4BW1</strain>
    </source>
</reference>
<dbReference type="InterPro" id="IPR050090">
    <property type="entry name" value="Tyrosine_recombinase_XerCD"/>
</dbReference>
<proteinExistence type="inferred from homology"/>
<accession>A0A9X6LNY0</accession>
<evidence type="ECO:0000256" key="3">
    <source>
        <dbReference type="ARBA" id="ARBA00023125"/>
    </source>
</evidence>
<dbReference type="InterPro" id="IPR002104">
    <property type="entry name" value="Integrase_catalytic"/>
</dbReference>
<comment type="similarity">
    <text evidence="1">Belongs to the 'phage' integrase family.</text>
</comment>
<dbReference type="RefSeq" id="WP_086401075.1">
    <property type="nucleotide sequence ID" value="NZ_MOOP01000037.1"/>
</dbReference>
<dbReference type="Pfam" id="PF14659">
    <property type="entry name" value="Phage_int_SAM_3"/>
    <property type="match status" value="1"/>
</dbReference>
<evidence type="ECO:0000256" key="4">
    <source>
        <dbReference type="ARBA" id="ARBA00023172"/>
    </source>
</evidence>
<comment type="caution">
    <text evidence="8">The sequence shown here is derived from an EMBL/GenBank/DDBJ whole genome shotgun (WGS) entry which is preliminary data.</text>
</comment>
<dbReference type="InterPro" id="IPR044068">
    <property type="entry name" value="CB"/>
</dbReference>
<dbReference type="PANTHER" id="PTHR30349">
    <property type="entry name" value="PHAGE INTEGRASE-RELATED"/>
    <property type="match status" value="1"/>
</dbReference>
<evidence type="ECO:0000256" key="5">
    <source>
        <dbReference type="PROSITE-ProRule" id="PRU01248"/>
    </source>
</evidence>
<keyword evidence="4" id="KW-0233">DNA recombination</keyword>
<dbReference type="InterPro" id="IPR010998">
    <property type="entry name" value="Integrase_recombinase_N"/>
</dbReference>
<dbReference type="Pfam" id="PF14657">
    <property type="entry name" value="Arm-DNA-bind_4"/>
    <property type="match status" value="1"/>
</dbReference>
<keyword evidence="2" id="KW-0229">DNA integration</keyword>
<dbReference type="PANTHER" id="PTHR30349:SF64">
    <property type="entry name" value="PROPHAGE INTEGRASE INTD-RELATED"/>
    <property type="match status" value="1"/>
</dbReference>
<protein>
    <submittedName>
        <fullName evidence="8">Site-specific integrase</fullName>
    </submittedName>
</protein>